<dbReference type="Proteomes" id="UP001190700">
    <property type="component" value="Unassembled WGS sequence"/>
</dbReference>
<reference evidence="1 2" key="1">
    <citation type="journal article" date="2015" name="Genome Biol. Evol.">
        <title>Comparative Genomics of a Bacterivorous Green Alga Reveals Evolutionary Causalities and Consequences of Phago-Mixotrophic Mode of Nutrition.</title>
        <authorList>
            <person name="Burns J.A."/>
            <person name="Paasch A."/>
            <person name="Narechania A."/>
            <person name="Kim E."/>
        </authorList>
    </citation>
    <scope>NUCLEOTIDE SEQUENCE [LARGE SCALE GENOMIC DNA]</scope>
    <source>
        <strain evidence="1 2">PLY_AMNH</strain>
    </source>
</reference>
<gene>
    <name evidence="1" type="ORF">CYMTET_43663</name>
</gene>
<proteinExistence type="predicted"/>
<keyword evidence="2" id="KW-1185">Reference proteome</keyword>
<dbReference type="EMBL" id="LGRX02029454">
    <property type="protein sequence ID" value="KAK3246818.1"/>
    <property type="molecule type" value="Genomic_DNA"/>
</dbReference>
<sequence>MREGRSQESPMKRFLTRRALQSHDVQHATQLPNVRVTRNRAVVAAARICASPLLLHEEIESAGQQTLRAVRFDGACRVALQRRELGREGRLERGGGLRAVDVSFVIGP</sequence>
<evidence type="ECO:0000313" key="2">
    <source>
        <dbReference type="Proteomes" id="UP001190700"/>
    </source>
</evidence>
<organism evidence="1 2">
    <name type="scientific">Cymbomonas tetramitiformis</name>
    <dbReference type="NCBI Taxonomy" id="36881"/>
    <lineage>
        <taxon>Eukaryota</taxon>
        <taxon>Viridiplantae</taxon>
        <taxon>Chlorophyta</taxon>
        <taxon>Pyramimonadophyceae</taxon>
        <taxon>Pyramimonadales</taxon>
        <taxon>Pyramimonadaceae</taxon>
        <taxon>Cymbomonas</taxon>
    </lineage>
</organism>
<accession>A0AAE0F028</accession>
<protein>
    <submittedName>
        <fullName evidence="1">Uncharacterized protein</fullName>
    </submittedName>
</protein>
<evidence type="ECO:0000313" key="1">
    <source>
        <dbReference type="EMBL" id="KAK3246818.1"/>
    </source>
</evidence>
<dbReference type="AlphaFoldDB" id="A0AAE0F028"/>
<comment type="caution">
    <text evidence="1">The sequence shown here is derived from an EMBL/GenBank/DDBJ whole genome shotgun (WGS) entry which is preliminary data.</text>
</comment>
<name>A0AAE0F028_9CHLO</name>